<dbReference type="Proteomes" id="UP000051682">
    <property type="component" value="Unassembled WGS sequence"/>
</dbReference>
<evidence type="ECO:0000313" key="1">
    <source>
        <dbReference type="EMBL" id="KQK26077.1"/>
    </source>
</evidence>
<reference evidence="1 2" key="1">
    <citation type="submission" date="2015-10" db="EMBL/GenBank/DDBJ databases">
        <title>Chryseobacterium aquaticum genome.</title>
        <authorList>
            <person name="Newman J.D."/>
            <person name="Ferguson M.B."/>
            <person name="Miller J.R."/>
        </authorList>
    </citation>
    <scope>NUCLEOTIDE SEQUENCE [LARGE SCALE GENOMIC DNA]</scope>
    <source>
        <strain evidence="1 2">KCTC 12483</strain>
    </source>
</reference>
<dbReference type="STRING" id="452084.AR438_10880"/>
<sequence>MNIINDDLDKNNLKSRALPDKIIIESGKKCTVSGEWETQGSISTIVYVSKGELMPLYCGKKVKWILIMTG</sequence>
<dbReference type="EMBL" id="LLYZ01000005">
    <property type="protein sequence ID" value="KQK26077.1"/>
    <property type="molecule type" value="Genomic_DNA"/>
</dbReference>
<organism evidence="1 2">
    <name type="scientific">Chryseobacterium aquaticum</name>
    <dbReference type="NCBI Taxonomy" id="452084"/>
    <lineage>
        <taxon>Bacteria</taxon>
        <taxon>Pseudomonadati</taxon>
        <taxon>Bacteroidota</taxon>
        <taxon>Flavobacteriia</taxon>
        <taxon>Flavobacteriales</taxon>
        <taxon>Weeksellaceae</taxon>
        <taxon>Chryseobacterium group</taxon>
        <taxon>Chryseobacterium</taxon>
    </lineage>
</organism>
<comment type="caution">
    <text evidence="1">The sequence shown here is derived from an EMBL/GenBank/DDBJ whole genome shotgun (WGS) entry which is preliminary data.</text>
</comment>
<gene>
    <name evidence="1" type="ORF">AR438_10880</name>
</gene>
<dbReference type="AlphaFoldDB" id="A0A0Q3HU90"/>
<keyword evidence="2" id="KW-1185">Reference proteome</keyword>
<name>A0A0Q3HU90_9FLAO</name>
<dbReference type="OrthoDB" id="1274918at2"/>
<accession>A0A0Q3HU90</accession>
<dbReference type="RefSeq" id="WP_056015119.1">
    <property type="nucleotide sequence ID" value="NZ_LLYZ01000005.1"/>
</dbReference>
<proteinExistence type="predicted"/>
<protein>
    <submittedName>
        <fullName evidence="1">Uncharacterized protein</fullName>
    </submittedName>
</protein>
<evidence type="ECO:0000313" key="2">
    <source>
        <dbReference type="Proteomes" id="UP000051682"/>
    </source>
</evidence>